<evidence type="ECO:0000313" key="3">
    <source>
        <dbReference type="EMBL" id="CAF4430509.1"/>
    </source>
</evidence>
<dbReference type="Proteomes" id="UP000663862">
    <property type="component" value="Unassembled WGS sequence"/>
</dbReference>
<evidence type="ECO:0008006" key="5">
    <source>
        <dbReference type="Google" id="ProtNLM"/>
    </source>
</evidence>
<dbReference type="AlphaFoldDB" id="A0A817XRG5"/>
<comment type="caution">
    <text evidence="1">The sequence shown here is derived from an EMBL/GenBank/DDBJ whole genome shotgun (WGS) entry which is preliminary data.</text>
</comment>
<sequence>MAFSPYVPQIFLAASAAVERRSNSPSRHSADSALPNMNFLFVHLIIELSQTNATYLNQRAPQATSYFSQQHNIYLPLNSTSNAAFCSQCGAPTQDSTANFCRSCGNALKKY</sequence>
<dbReference type="EMBL" id="CAJOBO010000557">
    <property type="protein sequence ID" value="CAF4247407.1"/>
    <property type="molecule type" value="Genomic_DNA"/>
</dbReference>
<evidence type="ECO:0000313" key="1">
    <source>
        <dbReference type="EMBL" id="CAF3372494.1"/>
    </source>
</evidence>
<reference evidence="1" key="1">
    <citation type="submission" date="2021-02" db="EMBL/GenBank/DDBJ databases">
        <authorList>
            <person name="Nowell W R."/>
        </authorList>
    </citation>
    <scope>NUCLEOTIDE SEQUENCE</scope>
</reference>
<evidence type="ECO:0000313" key="2">
    <source>
        <dbReference type="EMBL" id="CAF4247407.1"/>
    </source>
</evidence>
<accession>A0A817XRG5</accession>
<dbReference type="EMBL" id="CAJNYD010001870">
    <property type="protein sequence ID" value="CAF3372494.1"/>
    <property type="molecule type" value="Genomic_DNA"/>
</dbReference>
<protein>
    <recommendedName>
        <fullName evidence="5">Zinc-ribbon domain-containing protein</fullName>
    </recommendedName>
</protein>
<dbReference type="EMBL" id="CAJOBQ010000886">
    <property type="protein sequence ID" value="CAF4430509.1"/>
    <property type="molecule type" value="Genomic_DNA"/>
</dbReference>
<organism evidence="1 4">
    <name type="scientific">Rotaria socialis</name>
    <dbReference type="NCBI Taxonomy" id="392032"/>
    <lineage>
        <taxon>Eukaryota</taxon>
        <taxon>Metazoa</taxon>
        <taxon>Spiralia</taxon>
        <taxon>Gnathifera</taxon>
        <taxon>Rotifera</taxon>
        <taxon>Eurotatoria</taxon>
        <taxon>Bdelloidea</taxon>
        <taxon>Philodinida</taxon>
        <taxon>Philodinidae</taxon>
        <taxon>Rotaria</taxon>
    </lineage>
</organism>
<gene>
    <name evidence="2" type="ORF">HFQ381_LOCUS10236</name>
    <name evidence="1" type="ORF">LUA448_LOCUS14980</name>
    <name evidence="3" type="ORF">TSG867_LOCUS15294</name>
</gene>
<dbReference type="Proteomes" id="UP000663833">
    <property type="component" value="Unassembled WGS sequence"/>
</dbReference>
<proteinExistence type="predicted"/>
<name>A0A817XRG5_9BILA</name>
<dbReference type="Proteomes" id="UP000663851">
    <property type="component" value="Unassembled WGS sequence"/>
</dbReference>
<evidence type="ECO:0000313" key="4">
    <source>
        <dbReference type="Proteomes" id="UP000663833"/>
    </source>
</evidence>